<organism evidence="2 3">
    <name type="scientific">Macrolepiota fuliginosa MF-IS2</name>
    <dbReference type="NCBI Taxonomy" id="1400762"/>
    <lineage>
        <taxon>Eukaryota</taxon>
        <taxon>Fungi</taxon>
        <taxon>Dikarya</taxon>
        <taxon>Basidiomycota</taxon>
        <taxon>Agaricomycotina</taxon>
        <taxon>Agaricomycetes</taxon>
        <taxon>Agaricomycetidae</taxon>
        <taxon>Agaricales</taxon>
        <taxon>Agaricineae</taxon>
        <taxon>Agaricaceae</taxon>
        <taxon>Macrolepiota</taxon>
    </lineage>
</organism>
<dbReference type="AlphaFoldDB" id="A0A9P5XG00"/>
<accession>A0A9P5XG00</accession>
<dbReference type="OrthoDB" id="3102850at2759"/>
<evidence type="ECO:0000256" key="1">
    <source>
        <dbReference type="SAM" id="MobiDB-lite"/>
    </source>
</evidence>
<keyword evidence="3" id="KW-1185">Reference proteome</keyword>
<comment type="caution">
    <text evidence="2">The sequence shown here is derived from an EMBL/GenBank/DDBJ whole genome shotgun (WGS) entry which is preliminary data.</text>
</comment>
<evidence type="ECO:0000313" key="3">
    <source>
        <dbReference type="Proteomes" id="UP000807342"/>
    </source>
</evidence>
<sequence length="229" mass="25343">MQINNTNNYRVKGRGRSTGGRYTTHEQSADNAYHRIEYPPAPRVLTIPLPPIHNTPTVTAVRSGSAQTLPDGLLIREEEWVLSIDLEHRLSPRAVVSPIISNMPGYTGHMWGAANEYVDGARSGGMVHFVDSMAAATNPPQMRLRIMTPSGETLIVDPRAGSTHVTVGDVHRAVIGGMRRIGRNQSQGAGFTQRRVLFLRDGTRMEVDIWMWRGLIQVGGMINLWAIQL</sequence>
<name>A0A9P5XG00_9AGAR</name>
<proteinExistence type="predicted"/>
<dbReference type="EMBL" id="MU151149">
    <property type="protein sequence ID" value="KAF9448820.1"/>
    <property type="molecule type" value="Genomic_DNA"/>
</dbReference>
<evidence type="ECO:0000313" key="2">
    <source>
        <dbReference type="EMBL" id="KAF9448820.1"/>
    </source>
</evidence>
<gene>
    <name evidence="2" type="ORF">P691DRAFT_759598</name>
</gene>
<feature type="region of interest" description="Disordered" evidence="1">
    <location>
        <begin position="1"/>
        <end position="27"/>
    </location>
</feature>
<protein>
    <submittedName>
        <fullName evidence="2">Uncharacterized protein</fullName>
    </submittedName>
</protein>
<reference evidence="2" key="1">
    <citation type="submission" date="2020-11" db="EMBL/GenBank/DDBJ databases">
        <authorList>
            <consortium name="DOE Joint Genome Institute"/>
            <person name="Ahrendt S."/>
            <person name="Riley R."/>
            <person name="Andreopoulos W."/>
            <person name="Labutti K."/>
            <person name="Pangilinan J."/>
            <person name="Ruiz-Duenas F.J."/>
            <person name="Barrasa J.M."/>
            <person name="Sanchez-Garcia M."/>
            <person name="Camarero S."/>
            <person name="Miyauchi S."/>
            <person name="Serrano A."/>
            <person name="Linde D."/>
            <person name="Babiker R."/>
            <person name="Drula E."/>
            <person name="Ayuso-Fernandez I."/>
            <person name="Pacheco R."/>
            <person name="Padilla G."/>
            <person name="Ferreira P."/>
            <person name="Barriuso J."/>
            <person name="Kellner H."/>
            <person name="Castanera R."/>
            <person name="Alfaro M."/>
            <person name="Ramirez L."/>
            <person name="Pisabarro A.G."/>
            <person name="Kuo A."/>
            <person name="Tritt A."/>
            <person name="Lipzen A."/>
            <person name="He G."/>
            <person name="Yan M."/>
            <person name="Ng V."/>
            <person name="Cullen D."/>
            <person name="Martin F."/>
            <person name="Rosso M.-N."/>
            <person name="Henrissat B."/>
            <person name="Hibbett D."/>
            <person name="Martinez A.T."/>
            <person name="Grigoriev I.V."/>
        </authorList>
    </citation>
    <scope>NUCLEOTIDE SEQUENCE</scope>
    <source>
        <strain evidence="2">MF-IS2</strain>
    </source>
</reference>
<dbReference type="Proteomes" id="UP000807342">
    <property type="component" value="Unassembled WGS sequence"/>
</dbReference>